<evidence type="ECO:0000256" key="7">
    <source>
        <dbReference type="SAM" id="MobiDB-lite"/>
    </source>
</evidence>
<dbReference type="PANTHER" id="PTHR46321:SF1">
    <property type="entry name" value="KIF-BINDING PROTEIN"/>
    <property type="match status" value="1"/>
</dbReference>
<comment type="subcellular location">
    <subcellularLocation>
        <location evidence="1">Cytoplasm</location>
        <location evidence="1">Cytoskeleton</location>
    </subcellularLocation>
</comment>
<evidence type="ECO:0000313" key="9">
    <source>
        <dbReference type="RefSeq" id="XP_014489325.1"/>
    </source>
</evidence>
<evidence type="ECO:0000256" key="6">
    <source>
        <dbReference type="PROSITE-ProRule" id="PRU00339"/>
    </source>
</evidence>
<dbReference type="InterPro" id="IPR019734">
    <property type="entry name" value="TPR_rpt"/>
</dbReference>
<dbReference type="RefSeq" id="XP_014489325.1">
    <property type="nucleotide sequence ID" value="XM_014633839.1"/>
</dbReference>
<dbReference type="InterPro" id="IPR022083">
    <property type="entry name" value="KBP"/>
</dbReference>
<keyword evidence="4" id="KW-0963">Cytoplasm</keyword>
<evidence type="ECO:0000256" key="2">
    <source>
        <dbReference type="ARBA" id="ARBA00010305"/>
    </source>
</evidence>
<dbReference type="OrthoDB" id="7554758at2759"/>
<keyword evidence="5" id="KW-0206">Cytoskeleton</keyword>
<dbReference type="Proteomes" id="UP000515204">
    <property type="component" value="Unplaced"/>
</dbReference>
<evidence type="ECO:0000256" key="4">
    <source>
        <dbReference type="ARBA" id="ARBA00022490"/>
    </source>
</evidence>
<feature type="repeat" description="TPR" evidence="6">
    <location>
        <begin position="135"/>
        <end position="168"/>
    </location>
</feature>
<comment type="similarity">
    <text evidence="2">Belongs to the KIF-binding protein family.</text>
</comment>
<feature type="compositionally biased region" description="Basic and acidic residues" evidence="7">
    <location>
        <begin position="16"/>
        <end position="25"/>
    </location>
</feature>
<dbReference type="KEGG" id="dqu:106752270"/>
<keyword evidence="6" id="KW-0802">TPR repeat</keyword>
<keyword evidence="8" id="KW-1185">Reference proteome</keyword>
<evidence type="ECO:0000256" key="5">
    <source>
        <dbReference type="ARBA" id="ARBA00023212"/>
    </source>
</evidence>
<evidence type="ECO:0000256" key="3">
    <source>
        <dbReference type="ARBA" id="ARBA00016840"/>
    </source>
</evidence>
<accession>A0A6P3YE24</accession>
<protein>
    <recommendedName>
        <fullName evidence="3">KIF-binding protein</fullName>
    </recommendedName>
</protein>
<evidence type="ECO:0000256" key="1">
    <source>
        <dbReference type="ARBA" id="ARBA00004245"/>
    </source>
</evidence>
<sequence>MSIKAIGEPGCSSESVMEKEKKRDFENMTISPSPEILKTCTVSYTFTGKAINFDKRLLKKLETQIKSFHKTISSENTKLDDIVTLAQTHYNICEAYFIIMLNEKDKQLNAIENIKYCLRLLKDKELNCKSILIALNGHNLLGSIYTRQKNAEKAISIYDKAVDLYSAYMQEKNEYGTPIDLQNIIYEKTARLNGYQKLTDVYIIILQSLTTQHKLMGSSNECSFIMRSHMLLLTQFHQLTKNKLYFNWIHSATLICKFLLRHCRFKEALSHLNVASFVKRTHLHIDYTEQPSKQGSSKEESSSSDLLEQSKKARRILVLEWANYGITLLRRSAERLLRLQKDENVEMNKSESSRKSKKQPQKLLLFTEIEKEYSILNTYHSITDKYISDYDGARETFLLVLRMLNDIQDEQETEDISILAKLKICKVYKYMSLYEQNTMSQIVLQNRQIHVLPLLMQVPKAQRILSRYIRLQFALTHSSLVETHIGMLEMVDPTYAPRRCTAVNEEIDFHLEKGLKYLQKYVQNE</sequence>
<feature type="region of interest" description="Disordered" evidence="7">
    <location>
        <begin position="1"/>
        <end position="25"/>
    </location>
</feature>
<evidence type="ECO:0000313" key="8">
    <source>
        <dbReference type="Proteomes" id="UP000515204"/>
    </source>
</evidence>
<dbReference type="GO" id="GO:0005856">
    <property type="term" value="C:cytoskeleton"/>
    <property type="evidence" value="ECO:0007669"/>
    <property type="project" value="UniProtKB-SubCell"/>
</dbReference>
<dbReference type="Pfam" id="PF12309">
    <property type="entry name" value="KBP_C"/>
    <property type="match status" value="1"/>
</dbReference>
<dbReference type="Gene3D" id="1.25.40.10">
    <property type="entry name" value="Tetratricopeptide repeat domain"/>
    <property type="match status" value="1"/>
</dbReference>
<dbReference type="AlphaFoldDB" id="A0A6P3YE24"/>
<gene>
    <name evidence="9" type="primary">LOC106752270</name>
</gene>
<dbReference type="InterPro" id="IPR011990">
    <property type="entry name" value="TPR-like_helical_dom_sf"/>
</dbReference>
<dbReference type="PROSITE" id="PS50005">
    <property type="entry name" value="TPR"/>
    <property type="match status" value="1"/>
</dbReference>
<organism evidence="8 9">
    <name type="scientific">Dinoponera quadriceps</name>
    <name type="common">South American ant</name>
    <dbReference type="NCBI Taxonomy" id="609295"/>
    <lineage>
        <taxon>Eukaryota</taxon>
        <taxon>Metazoa</taxon>
        <taxon>Ecdysozoa</taxon>
        <taxon>Arthropoda</taxon>
        <taxon>Hexapoda</taxon>
        <taxon>Insecta</taxon>
        <taxon>Pterygota</taxon>
        <taxon>Neoptera</taxon>
        <taxon>Endopterygota</taxon>
        <taxon>Hymenoptera</taxon>
        <taxon>Apocrita</taxon>
        <taxon>Aculeata</taxon>
        <taxon>Formicoidea</taxon>
        <taxon>Formicidae</taxon>
        <taxon>Ponerinae</taxon>
        <taxon>Ponerini</taxon>
        <taxon>Dinoponera</taxon>
    </lineage>
</organism>
<dbReference type="PANTHER" id="PTHR46321">
    <property type="entry name" value="KIF1-BINDING PROTEIN"/>
    <property type="match status" value="1"/>
</dbReference>
<reference evidence="9" key="1">
    <citation type="submission" date="2025-08" db="UniProtKB">
        <authorList>
            <consortium name="RefSeq"/>
        </authorList>
    </citation>
    <scope>IDENTIFICATION</scope>
</reference>
<dbReference type="GeneID" id="106752270"/>
<name>A0A6P3YE24_DINQU</name>
<proteinExistence type="inferred from homology"/>